<dbReference type="InterPro" id="IPR012340">
    <property type="entry name" value="NA-bd_OB-fold"/>
</dbReference>
<dbReference type="NCBIfam" id="TIGR04418">
    <property type="entry name" value="PriB_gamma"/>
    <property type="match status" value="1"/>
</dbReference>
<dbReference type="Gene3D" id="2.40.50.140">
    <property type="entry name" value="Nucleic acid-binding proteins"/>
    <property type="match status" value="1"/>
</dbReference>
<keyword evidence="1" id="KW-0235">DNA replication</keyword>
<comment type="subunit">
    <text evidence="1">Homodimer. Interacts with PriA and DnaT. Component of the replication restart primosome. Primosome assembly occurs via a 'hand-off' mechanism. PriA binds to replication forks, subsequently PriB then DnaT bind; DnaT then displaces ssDNA to generate the helicase loading substrate.</text>
</comment>
<dbReference type="GO" id="GO:0006269">
    <property type="term" value="P:DNA replication, synthesis of primer"/>
    <property type="evidence" value="ECO:0007669"/>
    <property type="project" value="UniProtKB-KW"/>
</dbReference>
<dbReference type="GO" id="GO:0003697">
    <property type="term" value="F:single-stranded DNA binding"/>
    <property type="evidence" value="ECO:0007669"/>
    <property type="project" value="UniProtKB-UniRule"/>
</dbReference>
<reference evidence="2 3" key="1">
    <citation type="journal article" date="2013" name="Front. Microbiol.">
        <title>The genome of the endophytic bacterium H. frisingense GSF30(T) identifies diverse strategies in the Herbaspirillum genus to interact with plants.</title>
        <authorList>
            <person name="Straub D."/>
            <person name="Rothballer M."/>
            <person name="Hartmann A."/>
            <person name="Ludewig U."/>
        </authorList>
    </citation>
    <scope>NUCLEOTIDE SEQUENCE [LARGE SCALE GENOMIC DNA]</scope>
    <source>
        <strain evidence="2 3">GSF30</strain>
    </source>
</reference>
<dbReference type="GO" id="GO:1990077">
    <property type="term" value="C:primosome complex"/>
    <property type="evidence" value="ECO:0007669"/>
    <property type="project" value="UniProtKB-UniRule"/>
</dbReference>
<evidence type="ECO:0000313" key="2">
    <source>
        <dbReference type="EMBL" id="EOA05539.1"/>
    </source>
</evidence>
<dbReference type="InterPro" id="IPR023646">
    <property type="entry name" value="Prisomal_replication_PriB"/>
</dbReference>
<dbReference type="SUPFAM" id="SSF50249">
    <property type="entry name" value="Nucleic acid-binding proteins"/>
    <property type="match status" value="1"/>
</dbReference>
<dbReference type="PIRSF" id="PIRSF003135">
    <property type="entry name" value="Primosomal_n"/>
    <property type="match status" value="1"/>
</dbReference>
<accession>A0AAI9IGD5</accession>
<evidence type="ECO:0000256" key="1">
    <source>
        <dbReference type="HAMAP-Rule" id="MF_00720"/>
    </source>
</evidence>
<dbReference type="AlphaFoldDB" id="A0AAI9IGD5"/>
<dbReference type="EMBL" id="AEEC02000007">
    <property type="protein sequence ID" value="EOA05539.1"/>
    <property type="molecule type" value="Genomic_DNA"/>
</dbReference>
<gene>
    <name evidence="1" type="primary">priB</name>
    <name evidence="2" type="ORF">HFRIS_007319</name>
</gene>
<keyword evidence="1" id="KW-0238">DNA-binding</keyword>
<comment type="caution">
    <text evidence="2">The sequence shown here is derived from an EMBL/GenBank/DDBJ whole genome shotgun (WGS) entry which is preliminary data.</text>
</comment>
<dbReference type="RefSeq" id="WP_006462644.1">
    <property type="nucleotide sequence ID" value="NZ_AEEC02000007.1"/>
</dbReference>
<evidence type="ECO:0000313" key="3">
    <source>
        <dbReference type="Proteomes" id="UP000006772"/>
    </source>
</evidence>
<sequence length="100" mass="11004">MNQLQVIASLAERDVLRYTPAGIPIVTARLQHQSEQMEAGMRRQVEFEIAAMAAGEISGALNKAALGEVFRFTGFLARRNRNSKSVVFHIVDFGAVPSED</sequence>
<dbReference type="Pfam" id="PF22657">
    <property type="entry name" value="SSB_1"/>
    <property type="match status" value="1"/>
</dbReference>
<proteinExistence type="inferred from homology"/>
<comment type="similarity">
    <text evidence="1">Belongs to the PriB family.</text>
</comment>
<protein>
    <recommendedName>
        <fullName evidence="1">Replication restart protein PriB</fullName>
    </recommendedName>
</protein>
<dbReference type="Proteomes" id="UP000006772">
    <property type="component" value="Unassembled WGS sequence"/>
</dbReference>
<name>A0AAI9IGD5_9BURK</name>
<organism evidence="2 3">
    <name type="scientific">Herbaspirillum frisingense GSF30</name>
    <dbReference type="NCBI Taxonomy" id="864073"/>
    <lineage>
        <taxon>Bacteria</taxon>
        <taxon>Pseudomonadati</taxon>
        <taxon>Pseudomonadota</taxon>
        <taxon>Betaproteobacteria</taxon>
        <taxon>Burkholderiales</taxon>
        <taxon>Oxalobacteraceae</taxon>
        <taxon>Herbaspirillum</taxon>
    </lineage>
</organism>
<comment type="function">
    <text evidence="1">Involved in the restart of stalled replication forks, which reloads the replicative helicase on sites other than the origin of replication; the PriA-PriB pathway is the major replication restart pathway. During primosome assembly it facilitates complex formation between PriA and DnaT on DNA; stabilizes PriA on DNA. Stimulates the DNA unwinding activity of PriA helicase.</text>
</comment>
<dbReference type="HAMAP" id="MF_00720">
    <property type="entry name" value="PriB"/>
    <property type="match status" value="1"/>
</dbReference>
<keyword evidence="1" id="KW-0639">Primosome</keyword>